<protein>
    <recommendedName>
        <fullName evidence="5">GIY-YIG domain-containing protein</fullName>
    </recommendedName>
</protein>
<evidence type="ECO:0000313" key="3">
    <source>
        <dbReference type="EMBL" id="SEL93767.1"/>
    </source>
</evidence>
<dbReference type="Gene3D" id="3.40.50.300">
    <property type="entry name" value="P-loop containing nucleotide triphosphate hydrolases"/>
    <property type="match status" value="1"/>
</dbReference>
<sequence length="582" mass="67034">MPLQDKYSPIIGKVNYNSFSVKAIKELDFSEKDEQLILDYPTVYIIDDKISDKKHNYNVYVGETTDINRRTKQHLNDDIRNGREDFKKLSDSSTTEMYIIGHKYFNKSLTLDIENRLLHYLLSSESVKNVNNRRGNPQNDYYTSEIMDSVFSKIWRKLHSLNNVLFPIESVIRDSALFKASPFHKLTKEQKEAKSKIILQILSSLTQNLDGQLILVEGEAGSGKTVLMSSLLYDLFNSNEFPVSKDKMSIHLLVNHEQQLTVYQQMAKKLGLKNKNGIDVVMKPTSFINYQSKNNLKADVVIVDEAHLLLTQGKQSYRGKNHLKDLLANAKVVVAVFDENQILTTEQIWESADLAEMKLDAQCVISLRDQMRINAQQSTIDWIRSLVDEQVIYPFRKDDKYDFRVFDSPQEMYDAIKEKDQHQENGISRMLATYDWKFKQKGKPEGNQYWNVTIGDFSMPWNLQLPKDKATKNLSWAEQKQTINEIGSTYTIQGFDLNYAAVIIGPSVKYRDGKIIFDPSASCNEKAIRNRTLADGTRMKFGETLLKNELNVLLTRGVNGLYLFAVDEELQKALKEIITHLK</sequence>
<evidence type="ECO:0008006" key="5">
    <source>
        <dbReference type="Google" id="ProtNLM"/>
    </source>
</evidence>
<organism evidence="3 4">
    <name type="scientific">Streptococcus gallolyticus</name>
    <dbReference type="NCBI Taxonomy" id="315405"/>
    <lineage>
        <taxon>Bacteria</taxon>
        <taxon>Bacillati</taxon>
        <taxon>Bacillota</taxon>
        <taxon>Bacilli</taxon>
        <taxon>Lactobacillales</taxon>
        <taxon>Streptococcaceae</taxon>
        <taxon>Streptococcus</taxon>
    </lineage>
</organism>
<evidence type="ECO:0000259" key="2">
    <source>
        <dbReference type="PROSITE" id="PS51192"/>
    </source>
</evidence>
<dbReference type="InterPro" id="IPR018647">
    <property type="entry name" value="SLFN_3-like_DNA/RNA_helicase"/>
</dbReference>
<gene>
    <name evidence="3" type="ORF">SAMN04487839_101324</name>
</gene>
<dbReference type="Proteomes" id="UP000182764">
    <property type="component" value="Unassembled WGS sequence"/>
</dbReference>
<name>A0A1H7UBW4_9STRE</name>
<evidence type="ECO:0000313" key="4">
    <source>
        <dbReference type="Proteomes" id="UP000182764"/>
    </source>
</evidence>
<dbReference type="SUPFAM" id="SSF52540">
    <property type="entry name" value="P-loop containing nucleoside triphosphate hydrolases"/>
    <property type="match status" value="1"/>
</dbReference>
<accession>A0A1H7UBW4</accession>
<dbReference type="InterPro" id="IPR014001">
    <property type="entry name" value="Helicase_ATP-bd"/>
</dbReference>
<proteinExistence type="predicted"/>
<feature type="domain" description="Helicase ATP-binding" evidence="2">
    <location>
        <begin position="205"/>
        <end position="350"/>
    </location>
</feature>
<dbReference type="InterPro" id="IPR027417">
    <property type="entry name" value="P-loop_NTPase"/>
</dbReference>
<dbReference type="RefSeq" id="WP_074595395.1">
    <property type="nucleotide sequence ID" value="NZ_FNUH01000002.1"/>
</dbReference>
<reference evidence="3 4" key="1">
    <citation type="submission" date="2016-10" db="EMBL/GenBank/DDBJ databases">
        <authorList>
            <person name="de Groot N.N."/>
        </authorList>
    </citation>
    <scope>NUCLEOTIDE SEQUENCE [LARGE SCALE GENOMIC DNA]</scope>
    <source>
        <strain evidence="3 4">VTM1R29</strain>
    </source>
</reference>
<dbReference type="EMBL" id="FOBM01000001">
    <property type="protein sequence ID" value="SEL93767.1"/>
    <property type="molecule type" value="Genomic_DNA"/>
</dbReference>
<feature type="domain" description="GIY-YIG" evidence="1">
    <location>
        <begin position="39"/>
        <end position="130"/>
    </location>
</feature>
<evidence type="ECO:0000259" key="1">
    <source>
        <dbReference type="PROSITE" id="PS50164"/>
    </source>
</evidence>
<dbReference type="Pfam" id="PF09848">
    <property type="entry name" value="SLFN-g3_helicase"/>
    <property type="match status" value="1"/>
</dbReference>
<dbReference type="PROSITE" id="PS50164">
    <property type="entry name" value="GIY_YIG"/>
    <property type="match status" value="1"/>
</dbReference>
<dbReference type="SMART" id="SM00382">
    <property type="entry name" value="AAA"/>
    <property type="match status" value="1"/>
</dbReference>
<dbReference type="CDD" id="cd10439">
    <property type="entry name" value="GIY-YIG_COG3410"/>
    <property type="match status" value="1"/>
</dbReference>
<dbReference type="AlphaFoldDB" id="A0A1H7UBW4"/>
<dbReference type="PROSITE" id="PS51192">
    <property type="entry name" value="HELICASE_ATP_BIND_1"/>
    <property type="match status" value="1"/>
</dbReference>
<dbReference type="Pfam" id="PF01541">
    <property type="entry name" value="GIY-YIG"/>
    <property type="match status" value="1"/>
</dbReference>
<dbReference type="InterPro" id="IPR003593">
    <property type="entry name" value="AAA+_ATPase"/>
</dbReference>
<dbReference type="InterPro" id="IPR000305">
    <property type="entry name" value="GIY-YIG_endonuc"/>
</dbReference>